<dbReference type="GO" id="GO:0016740">
    <property type="term" value="F:transferase activity"/>
    <property type="evidence" value="ECO:0007669"/>
    <property type="project" value="UniProtKB-KW"/>
</dbReference>
<accession>A0A7G9W9C2</accession>
<evidence type="ECO:0000256" key="5">
    <source>
        <dbReference type="ARBA" id="ARBA00047913"/>
    </source>
</evidence>
<dbReference type="KEGG" id="acae:HYG86_11175"/>
<comment type="catalytic activity">
    <reaction evidence="4">
        <text>L-aspartyl-tRNA(Asn) + L-glutamine + ATP + H2O = L-asparaginyl-tRNA(Asn) + L-glutamate + ADP + phosphate + 2 H(+)</text>
        <dbReference type="Rhea" id="RHEA:14513"/>
        <dbReference type="Rhea" id="RHEA-COMP:9674"/>
        <dbReference type="Rhea" id="RHEA-COMP:9677"/>
        <dbReference type="ChEBI" id="CHEBI:15377"/>
        <dbReference type="ChEBI" id="CHEBI:15378"/>
        <dbReference type="ChEBI" id="CHEBI:29985"/>
        <dbReference type="ChEBI" id="CHEBI:30616"/>
        <dbReference type="ChEBI" id="CHEBI:43474"/>
        <dbReference type="ChEBI" id="CHEBI:58359"/>
        <dbReference type="ChEBI" id="CHEBI:78515"/>
        <dbReference type="ChEBI" id="CHEBI:78516"/>
        <dbReference type="ChEBI" id="CHEBI:456216"/>
    </reaction>
</comment>
<keyword evidence="6" id="KW-0808">Transferase</keyword>
<dbReference type="Proteomes" id="UP000516160">
    <property type="component" value="Chromosome"/>
</dbReference>
<keyword evidence="7" id="KW-1185">Reference proteome</keyword>
<dbReference type="NCBIfam" id="TIGR00135">
    <property type="entry name" value="gatC"/>
    <property type="match status" value="1"/>
</dbReference>
<evidence type="ECO:0000256" key="2">
    <source>
        <dbReference type="ARBA" id="ARBA00011123"/>
    </source>
</evidence>
<evidence type="ECO:0000313" key="6">
    <source>
        <dbReference type="EMBL" id="QNO15284.1"/>
    </source>
</evidence>
<proteinExistence type="inferred from homology"/>
<name>A0A7G9W9C2_ALKCA</name>
<dbReference type="InterPro" id="IPR036113">
    <property type="entry name" value="Asp/Glu-ADT_sf_sub_c"/>
</dbReference>
<evidence type="ECO:0000256" key="1">
    <source>
        <dbReference type="ARBA" id="ARBA00010757"/>
    </source>
</evidence>
<evidence type="ECO:0000256" key="4">
    <source>
        <dbReference type="ARBA" id="ARBA00047380"/>
    </source>
</evidence>
<dbReference type="SUPFAM" id="SSF141000">
    <property type="entry name" value="Glu-tRNAGln amidotransferase C subunit"/>
    <property type="match status" value="1"/>
</dbReference>
<dbReference type="RefSeq" id="WP_213165648.1">
    <property type="nucleotide sequence ID" value="NZ_CP058559.1"/>
</dbReference>
<comment type="function">
    <text evidence="3">Allows the formation of correctly charged Asn-tRNA(Asn) or Gln-tRNA(Gln) through the transamidation of misacylated Asp-tRNA(Asn) or Glu-tRNA(Gln) in organisms which lack either or both of asparaginyl-tRNA or glutaminyl-tRNA synthetases. The reaction takes place in the presence of glutamine and ATP through an activated phospho-Asp-tRNA(Asn) or phospho-Glu-tRNA(Gln).</text>
</comment>
<evidence type="ECO:0000313" key="7">
    <source>
        <dbReference type="Proteomes" id="UP000516160"/>
    </source>
</evidence>
<sequence>MGVSEKEVKRLAELCKLKFGDEELSIITDRINKVVKDTDKIQGVNIKEYIQTDLTKNTMRADVSSVSFTTEEALANSSNKKDEFIAVPSVLVK</sequence>
<evidence type="ECO:0000256" key="3">
    <source>
        <dbReference type="ARBA" id="ARBA00024799"/>
    </source>
</evidence>
<dbReference type="Gene3D" id="1.10.20.60">
    <property type="entry name" value="Glu-tRNAGln amidotransferase C subunit, N-terminal domain"/>
    <property type="match status" value="1"/>
</dbReference>
<gene>
    <name evidence="6" type="primary">gatC</name>
    <name evidence="6" type="ORF">HYG86_11175</name>
</gene>
<comment type="similarity">
    <text evidence="1">Belongs to the GatC family.</text>
</comment>
<organism evidence="6 7">
    <name type="scientific">Alkalicella caledoniensis</name>
    <dbReference type="NCBI Taxonomy" id="2731377"/>
    <lineage>
        <taxon>Bacteria</taxon>
        <taxon>Bacillati</taxon>
        <taxon>Bacillota</taxon>
        <taxon>Clostridia</taxon>
        <taxon>Eubacteriales</taxon>
        <taxon>Proteinivoracaceae</taxon>
        <taxon>Alkalicella</taxon>
    </lineage>
</organism>
<reference evidence="6 7" key="1">
    <citation type="submission" date="2020-07" db="EMBL/GenBank/DDBJ databases">
        <title>Alkalicella. sp. LB2 genome.</title>
        <authorList>
            <person name="Postec A."/>
            <person name="Quemeneur M."/>
        </authorList>
    </citation>
    <scope>NUCLEOTIDE SEQUENCE [LARGE SCALE GENOMIC DNA]</scope>
    <source>
        <strain evidence="6 7">LB2</strain>
    </source>
</reference>
<dbReference type="Pfam" id="PF02686">
    <property type="entry name" value="GatC"/>
    <property type="match status" value="1"/>
</dbReference>
<dbReference type="EMBL" id="CP058559">
    <property type="protein sequence ID" value="QNO15284.1"/>
    <property type="molecule type" value="Genomic_DNA"/>
</dbReference>
<dbReference type="GO" id="GO:0006450">
    <property type="term" value="P:regulation of translational fidelity"/>
    <property type="evidence" value="ECO:0007669"/>
    <property type="project" value="InterPro"/>
</dbReference>
<comment type="subunit">
    <text evidence="2">Heterotrimer of A, B and C subunits.</text>
</comment>
<dbReference type="AlphaFoldDB" id="A0A7G9W9C2"/>
<comment type="catalytic activity">
    <reaction evidence="5">
        <text>L-glutamyl-tRNA(Gln) + L-glutamine + ATP + H2O = L-glutaminyl-tRNA(Gln) + L-glutamate + ADP + phosphate + H(+)</text>
        <dbReference type="Rhea" id="RHEA:17521"/>
        <dbReference type="Rhea" id="RHEA-COMP:9681"/>
        <dbReference type="Rhea" id="RHEA-COMP:9684"/>
        <dbReference type="ChEBI" id="CHEBI:15377"/>
        <dbReference type="ChEBI" id="CHEBI:15378"/>
        <dbReference type="ChEBI" id="CHEBI:29985"/>
        <dbReference type="ChEBI" id="CHEBI:30616"/>
        <dbReference type="ChEBI" id="CHEBI:43474"/>
        <dbReference type="ChEBI" id="CHEBI:58359"/>
        <dbReference type="ChEBI" id="CHEBI:78520"/>
        <dbReference type="ChEBI" id="CHEBI:78521"/>
        <dbReference type="ChEBI" id="CHEBI:456216"/>
    </reaction>
</comment>
<protein>
    <submittedName>
        <fullName evidence="6">Asp-tRNA(Asn)/Glu-tRNA(Gln) amidotransferase subunit GatC</fullName>
    </submittedName>
</protein>
<dbReference type="InterPro" id="IPR003837">
    <property type="entry name" value="GatC"/>
</dbReference>